<dbReference type="PANTHER" id="PTHR33744">
    <property type="entry name" value="CARBOHYDRATE DIACID REGULATOR"/>
    <property type="match status" value="1"/>
</dbReference>
<evidence type="ECO:0000259" key="2">
    <source>
        <dbReference type="Pfam" id="PF13556"/>
    </source>
</evidence>
<protein>
    <submittedName>
        <fullName evidence="3">PucR family transcriptional regulator</fullName>
    </submittedName>
</protein>
<evidence type="ECO:0000259" key="1">
    <source>
        <dbReference type="Pfam" id="PF07905"/>
    </source>
</evidence>
<dbReference type="Gene3D" id="1.10.10.2840">
    <property type="entry name" value="PucR C-terminal helix-turn-helix domain"/>
    <property type="match status" value="1"/>
</dbReference>
<reference evidence="3 4" key="1">
    <citation type="journal article" date="2003" name="Int. J. Syst. Evol. Microbiol.">
        <title>Virgibacillus carmonensis sp. nov., Virgibacillus necropolis sp. nov. and Virgibacillus picturae sp. nov., three novel species isolated from deteriorated mural paintings, transfer of the species of the genus salibacillus to Virgibacillus, as Virgibacillus marismortui comb. nov. and Virgibacillus salexigens comb. nov., and emended description of the genus Virgibacillus.</title>
        <authorList>
            <person name="Heyrman J."/>
            <person name="Logan N.A."/>
            <person name="Busse H.J."/>
            <person name="Balcaen A."/>
            <person name="Lebbe L."/>
            <person name="Rodriguez-Diaz M."/>
            <person name="Swings J."/>
            <person name="De Vos P."/>
        </authorList>
    </citation>
    <scope>NUCLEOTIDE SEQUENCE [LARGE SCALE GENOMIC DNA]</scope>
    <source>
        <strain evidence="3 4">LMG 19488</strain>
    </source>
</reference>
<proteinExistence type="predicted"/>
<dbReference type="EMBL" id="CP022437">
    <property type="protein sequence ID" value="ASN07304.1"/>
    <property type="molecule type" value="Genomic_DNA"/>
</dbReference>
<dbReference type="AlphaFoldDB" id="A0A221MI43"/>
<dbReference type="InterPro" id="IPR012914">
    <property type="entry name" value="PucR_dom"/>
</dbReference>
<dbReference type="Pfam" id="PF13556">
    <property type="entry name" value="HTH_30"/>
    <property type="match status" value="1"/>
</dbReference>
<dbReference type="KEGG" id="vne:CFK40_05255"/>
<dbReference type="InterPro" id="IPR042070">
    <property type="entry name" value="PucR_C-HTH_sf"/>
</dbReference>
<evidence type="ECO:0000313" key="4">
    <source>
        <dbReference type="Proteomes" id="UP000204391"/>
    </source>
</evidence>
<dbReference type="PANTHER" id="PTHR33744:SF1">
    <property type="entry name" value="DNA-BINDING TRANSCRIPTIONAL ACTIVATOR ADER"/>
    <property type="match status" value="1"/>
</dbReference>
<dbReference type="InterPro" id="IPR051448">
    <property type="entry name" value="CdaR-like_regulators"/>
</dbReference>
<evidence type="ECO:0000313" key="3">
    <source>
        <dbReference type="EMBL" id="ASN07304.1"/>
    </source>
</evidence>
<keyword evidence="4" id="KW-1185">Reference proteome</keyword>
<dbReference type="OrthoDB" id="143422at2"/>
<dbReference type="Proteomes" id="UP000204391">
    <property type="component" value="Chromosome"/>
</dbReference>
<gene>
    <name evidence="3" type="ORF">CFK40_05255</name>
</gene>
<feature type="domain" description="PucR C-terminal helix-turn-helix" evidence="2">
    <location>
        <begin position="475"/>
        <end position="533"/>
    </location>
</feature>
<name>A0A221MI43_9BACI</name>
<sequence length="545" mass="62765">MSRSQLTIKNVLTRDTFQHAKVIAGSNGLGKLVKWTHILETNKFESLINGGELILTTGAGLQLDSQTKLTYVEKLIERSAVGICIEIGTHVNKMPSEIIQLADKHDFPIIIFEEVVKFVDITQDLHSLIINQHHLELNQLNLLSKKFNELSLSPNGILKILQELYANFKKSTLFITVDTKSYYYPPEVKDMDELIRSYFKGFKEKNMQQRFFSLNGENFALFPVKGLGQVWGYLCLQVKDSLLDEFFFTVMDCAALAIAQIMLRNRTIEERKQNQEDELVRNLLQGKNYDLNELQSVIPSLTMNLYYRVILIQTNYPEINLVEKDWEEIKLQRSMMFKSLFKQHGFFPAVSIGKSEIAIISSYTTDDHLIKDKTKLSQVIQTIREIKEPNILDGSKCTFGVSKAYKDITLVSRSYKEAKDVFILQESKKVQTFFYENLGVFRLLLLLHESGQLESYINDYLGGLLKYDQETKSDLFTTLEIYLECSGSKKEAAEQLFIVRQTLYHRLGKIEQLIGKGFMDPMNRLALETAIKAYYLVKNTPVNNH</sequence>
<accession>A0A221MI43</accession>
<dbReference type="Pfam" id="PF07905">
    <property type="entry name" value="PucR"/>
    <property type="match status" value="1"/>
</dbReference>
<organism evidence="3 4">
    <name type="scientific">Virgibacillus necropolis</name>
    <dbReference type="NCBI Taxonomy" id="163877"/>
    <lineage>
        <taxon>Bacteria</taxon>
        <taxon>Bacillati</taxon>
        <taxon>Bacillota</taxon>
        <taxon>Bacilli</taxon>
        <taxon>Bacillales</taxon>
        <taxon>Bacillaceae</taxon>
        <taxon>Virgibacillus</taxon>
    </lineage>
</organism>
<feature type="domain" description="Purine catabolism PurC-like" evidence="1">
    <location>
        <begin position="11"/>
        <end position="129"/>
    </location>
</feature>
<dbReference type="InterPro" id="IPR025736">
    <property type="entry name" value="PucR_C-HTH_dom"/>
</dbReference>